<feature type="compositionally biased region" description="Basic and acidic residues" evidence="1">
    <location>
        <begin position="32"/>
        <end position="44"/>
    </location>
</feature>
<dbReference type="EMBL" id="HBUE01247751">
    <property type="protein sequence ID" value="CAG6552725.1"/>
    <property type="molecule type" value="Transcribed_RNA"/>
</dbReference>
<dbReference type="EMBL" id="HBUE01247748">
    <property type="protein sequence ID" value="CAG6552723.1"/>
    <property type="molecule type" value="Transcribed_RNA"/>
</dbReference>
<evidence type="ECO:0000313" key="2">
    <source>
        <dbReference type="EMBL" id="CAG6605060.1"/>
    </source>
</evidence>
<dbReference type="EMBL" id="HBUE01354935">
    <property type="protein sequence ID" value="CAG6605059.1"/>
    <property type="molecule type" value="Transcribed_RNA"/>
</dbReference>
<dbReference type="AlphaFoldDB" id="A0A8D8L5U6"/>
<protein>
    <submittedName>
        <fullName evidence="2">(northern house mosquito) hypothetical protein</fullName>
    </submittedName>
</protein>
<dbReference type="EMBL" id="HBUE01247750">
    <property type="protein sequence ID" value="CAG6552724.1"/>
    <property type="molecule type" value="Transcribed_RNA"/>
</dbReference>
<evidence type="ECO:0000256" key="1">
    <source>
        <dbReference type="SAM" id="MobiDB-lite"/>
    </source>
</evidence>
<sequence length="107" mass="11816">MISGRGRQSIRDHISAGDQRGQLLPSMGSDDAGTRAEHATDATLRHVQRSRSGMSQAWLRGKHLRRSCLLSRECHVAASTDAVAANVLRNNIAWKGRRGWRSCVLVQ</sequence>
<name>A0A8D8L5U6_CULPI</name>
<proteinExistence type="predicted"/>
<dbReference type="EMBL" id="HBUE01354936">
    <property type="protein sequence ID" value="CAG6605060.1"/>
    <property type="molecule type" value="Transcribed_RNA"/>
</dbReference>
<reference evidence="2" key="1">
    <citation type="submission" date="2021-05" db="EMBL/GenBank/DDBJ databases">
        <authorList>
            <person name="Alioto T."/>
            <person name="Alioto T."/>
            <person name="Gomez Garrido J."/>
        </authorList>
    </citation>
    <scope>NUCLEOTIDE SEQUENCE</scope>
</reference>
<dbReference type="EMBL" id="HBUE01354933">
    <property type="protein sequence ID" value="CAG6605058.1"/>
    <property type="molecule type" value="Transcribed_RNA"/>
</dbReference>
<organism evidence="2">
    <name type="scientific">Culex pipiens</name>
    <name type="common">House mosquito</name>
    <dbReference type="NCBI Taxonomy" id="7175"/>
    <lineage>
        <taxon>Eukaryota</taxon>
        <taxon>Metazoa</taxon>
        <taxon>Ecdysozoa</taxon>
        <taxon>Arthropoda</taxon>
        <taxon>Hexapoda</taxon>
        <taxon>Insecta</taxon>
        <taxon>Pterygota</taxon>
        <taxon>Neoptera</taxon>
        <taxon>Endopterygota</taxon>
        <taxon>Diptera</taxon>
        <taxon>Nematocera</taxon>
        <taxon>Culicoidea</taxon>
        <taxon>Culicidae</taxon>
        <taxon>Culicinae</taxon>
        <taxon>Culicini</taxon>
        <taxon>Culex</taxon>
        <taxon>Culex</taxon>
    </lineage>
</organism>
<accession>A0A8D8L5U6</accession>
<feature type="region of interest" description="Disordered" evidence="1">
    <location>
        <begin position="1"/>
        <end position="47"/>
    </location>
</feature>